<keyword evidence="6" id="KW-1185">Reference proteome</keyword>
<dbReference type="Pfam" id="PF00990">
    <property type="entry name" value="GGDEF"/>
    <property type="match status" value="1"/>
</dbReference>
<dbReference type="InterPro" id="IPR050469">
    <property type="entry name" value="Diguanylate_Cyclase"/>
</dbReference>
<dbReference type="EMBL" id="JAUMIS010000002">
    <property type="protein sequence ID" value="MDO3723064.1"/>
    <property type="molecule type" value="Genomic_DNA"/>
</dbReference>
<feature type="transmembrane region" description="Helical" evidence="3">
    <location>
        <begin position="69"/>
        <end position="96"/>
    </location>
</feature>
<evidence type="ECO:0000256" key="2">
    <source>
        <dbReference type="ARBA" id="ARBA00034247"/>
    </source>
</evidence>
<feature type="transmembrane region" description="Helical" evidence="3">
    <location>
        <begin position="12"/>
        <end position="31"/>
    </location>
</feature>
<evidence type="ECO:0000256" key="3">
    <source>
        <dbReference type="SAM" id="Phobius"/>
    </source>
</evidence>
<evidence type="ECO:0000256" key="1">
    <source>
        <dbReference type="ARBA" id="ARBA00012528"/>
    </source>
</evidence>
<dbReference type="PANTHER" id="PTHR45138">
    <property type="entry name" value="REGULATORY COMPONENTS OF SENSORY TRANSDUCTION SYSTEM"/>
    <property type="match status" value="1"/>
</dbReference>
<comment type="caution">
    <text evidence="5">The sequence shown here is derived from an EMBL/GenBank/DDBJ whole genome shotgun (WGS) entry which is preliminary data.</text>
</comment>
<feature type="transmembrane region" description="Helical" evidence="3">
    <location>
        <begin position="135"/>
        <end position="154"/>
    </location>
</feature>
<dbReference type="PANTHER" id="PTHR45138:SF9">
    <property type="entry name" value="DIGUANYLATE CYCLASE DGCM-RELATED"/>
    <property type="match status" value="1"/>
</dbReference>
<dbReference type="PROSITE" id="PS50887">
    <property type="entry name" value="GGDEF"/>
    <property type="match status" value="1"/>
</dbReference>
<gene>
    <name evidence="5" type="ORF">QVZ43_15175</name>
</gene>
<dbReference type="CDD" id="cd01949">
    <property type="entry name" value="GGDEF"/>
    <property type="match status" value="1"/>
</dbReference>
<keyword evidence="3" id="KW-0472">Membrane</keyword>
<dbReference type="SMART" id="SM00267">
    <property type="entry name" value="GGDEF"/>
    <property type="match status" value="1"/>
</dbReference>
<protein>
    <recommendedName>
        <fullName evidence="1">diguanylate cyclase</fullName>
        <ecNumber evidence="1">2.7.7.65</ecNumber>
    </recommendedName>
</protein>
<comment type="catalytic activity">
    <reaction evidence="2">
        <text>2 GTP = 3',3'-c-di-GMP + 2 diphosphate</text>
        <dbReference type="Rhea" id="RHEA:24898"/>
        <dbReference type="ChEBI" id="CHEBI:33019"/>
        <dbReference type="ChEBI" id="CHEBI:37565"/>
        <dbReference type="ChEBI" id="CHEBI:58805"/>
        <dbReference type="EC" id="2.7.7.65"/>
    </reaction>
</comment>
<dbReference type="InterPro" id="IPR000160">
    <property type="entry name" value="GGDEF_dom"/>
</dbReference>
<dbReference type="Gene3D" id="3.30.70.270">
    <property type="match status" value="1"/>
</dbReference>
<accession>A0ABT8W496</accession>
<dbReference type="Proteomes" id="UP001168640">
    <property type="component" value="Unassembled WGS sequence"/>
</dbReference>
<dbReference type="InterPro" id="IPR043128">
    <property type="entry name" value="Rev_trsase/Diguanyl_cyclase"/>
</dbReference>
<organism evidence="5 6">
    <name type="scientific">Marinobacter suaedae</name>
    <dbReference type="NCBI Taxonomy" id="3057675"/>
    <lineage>
        <taxon>Bacteria</taxon>
        <taxon>Pseudomonadati</taxon>
        <taxon>Pseudomonadota</taxon>
        <taxon>Gammaproteobacteria</taxon>
        <taxon>Pseudomonadales</taxon>
        <taxon>Marinobacteraceae</taxon>
        <taxon>Marinobacter</taxon>
    </lineage>
</organism>
<keyword evidence="3" id="KW-1133">Transmembrane helix</keyword>
<evidence type="ECO:0000313" key="6">
    <source>
        <dbReference type="Proteomes" id="UP001168640"/>
    </source>
</evidence>
<dbReference type="InterPro" id="IPR029787">
    <property type="entry name" value="Nucleotide_cyclase"/>
</dbReference>
<proteinExistence type="predicted"/>
<feature type="transmembrane region" description="Helical" evidence="3">
    <location>
        <begin position="108"/>
        <end position="128"/>
    </location>
</feature>
<dbReference type="SUPFAM" id="SSF55073">
    <property type="entry name" value="Nucleotide cyclase"/>
    <property type="match status" value="1"/>
</dbReference>
<dbReference type="RefSeq" id="WP_302910600.1">
    <property type="nucleotide sequence ID" value="NZ_JAUMIS010000002.1"/>
</dbReference>
<evidence type="ECO:0000313" key="5">
    <source>
        <dbReference type="EMBL" id="MDO3723064.1"/>
    </source>
</evidence>
<dbReference type="EC" id="2.7.7.65" evidence="1"/>
<feature type="transmembrane region" description="Helical" evidence="3">
    <location>
        <begin position="37"/>
        <end position="57"/>
    </location>
</feature>
<feature type="domain" description="GGDEF" evidence="4">
    <location>
        <begin position="197"/>
        <end position="327"/>
    </location>
</feature>
<dbReference type="NCBIfam" id="TIGR00254">
    <property type="entry name" value="GGDEF"/>
    <property type="match status" value="1"/>
</dbReference>
<name>A0ABT8W496_9GAMM</name>
<sequence>MTETQLRTCTHGIGYGLATLFIFMLALQNLRYGFYELFYLAATLAGLTLIGLAYTILCRQRQLSAKGHLLLLIGLNSGLLAALVTLDNAGIIHWAMPLLVLNLLILPLRQGVSLSLLLLLPASAILLFEGPLIDAITRIAGLFILLTAAALYIWHYDHMAQSAEDLAITDPVTGAHNARFLDESLQKEISRAIATGHPLSVINLSIDYVDELVDLHGRNSLQTLYQDMTGQLFTVIRAGDTLYTLNDTEFFLILPFTPEEGVRVIAERIRRTISEHHWPDIGKATVSIGCTTRGNGDTRTDALRNRANQAMLNARKRGSDSVWFSAGETVTA</sequence>
<evidence type="ECO:0000259" key="4">
    <source>
        <dbReference type="PROSITE" id="PS50887"/>
    </source>
</evidence>
<reference evidence="5" key="1">
    <citation type="submission" date="2023-07" db="EMBL/GenBank/DDBJ databases">
        <title>Marinobacter sp. chi1 genome sequencing and assembly.</title>
        <authorList>
            <person name="Park S."/>
        </authorList>
    </citation>
    <scope>NUCLEOTIDE SEQUENCE</scope>
    <source>
        <strain evidence="5">Chi1</strain>
    </source>
</reference>
<keyword evidence="3" id="KW-0812">Transmembrane</keyword>